<dbReference type="EMBL" id="JAAGWG010000004">
    <property type="protein sequence ID" value="NEK84839.1"/>
    <property type="molecule type" value="Genomic_DNA"/>
</dbReference>
<feature type="compositionally biased region" description="Low complexity" evidence="1">
    <location>
        <begin position="36"/>
        <end position="63"/>
    </location>
</feature>
<organism evidence="3 4">
    <name type="scientific">Blastococcus saxobsidens</name>
    <dbReference type="NCBI Taxonomy" id="138336"/>
    <lineage>
        <taxon>Bacteria</taxon>
        <taxon>Bacillati</taxon>
        <taxon>Actinomycetota</taxon>
        <taxon>Actinomycetes</taxon>
        <taxon>Geodermatophilales</taxon>
        <taxon>Geodermatophilaceae</taxon>
        <taxon>Blastococcus</taxon>
    </lineage>
</organism>
<feature type="region of interest" description="Disordered" evidence="1">
    <location>
        <begin position="389"/>
        <end position="413"/>
    </location>
</feature>
<evidence type="ECO:0000256" key="2">
    <source>
        <dbReference type="SAM" id="SignalP"/>
    </source>
</evidence>
<evidence type="ECO:0000313" key="4">
    <source>
        <dbReference type="Proteomes" id="UP000479241"/>
    </source>
</evidence>
<dbReference type="RefSeq" id="WP_163202280.1">
    <property type="nucleotide sequence ID" value="NZ_JAAGWG010000004.1"/>
</dbReference>
<protein>
    <recommendedName>
        <fullName evidence="5">Gram-positive cocci surface proteins LPxTG domain-containing protein</fullName>
    </recommendedName>
</protein>
<feature type="compositionally biased region" description="Polar residues" evidence="1">
    <location>
        <begin position="90"/>
        <end position="104"/>
    </location>
</feature>
<feature type="compositionally biased region" description="Low complexity" evidence="1">
    <location>
        <begin position="143"/>
        <end position="177"/>
    </location>
</feature>
<evidence type="ECO:0008006" key="5">
    <source>
        <dbReference type="Google" id="ProtNLM"/>
    </source>
</evidence>
<feature type="signal peptide" evidence="2">
    <location>
        <begin position="1"/>
        <end position="26"/>
    </location>
</feature>
<dbReference type="Proteomes" id="UP000479241">
    <property type="component" value="Unassembled WGS sequence"/>
</dbReference>
<feature type="chain" id="PRO_5039192199" description="Gram-positive cocci surface proteins LPxTG domain-containing protein" evidence="2">
    <location>
        <begin position="27"/>
        <end position="489"/>
    </location>
</feature>
<evidence type="ECO:0000256" key="1">
    <source>
        <dbReference type="SAM" id="MobiDB-lite"/>
    </source>
</evidence>
<feature type="compositionally biased region" description="Gly residues" evidence="1">
    <location>
        <begin position="64"/>
        <end position="73"/>
    </location>
</feature>
<gene>
    <name evidence="3" type="ORF">GCU60_03530</name>
</gene>
<name>A0A6L9VZF7_9ACTN</name>
<feature type="compositionally biased region" description="Low complexity" evidence="1">
    <location>
        <begin position="255"/>
        <end position="275"/>
    </location>
</feature>
<evidence type="ECO:0000313" key="3">
    <source>
        <dbReference type="EMBL" id="NEK84839.1"/>
    </source>
</evidence>
<feature type="region of interest" description="Disordered" evidence="1">
    <location>
        <begin position="29"/>
        <end position="104"/>
    </location>
</feature>
<comment type="caution">
    <text evidence="3">The sequence shown here is derived from an EMBL/GenBank/DDBJ whole genome shotgun (WGS) entry which is preliminary data.</text>
</comment>
<feature type="compositionally biased region" description="Low complexity" evidence="1">
    <location>
        <begin position="400"/>
        <end position="413"/>
    </location>
</feature>
<sequence length="489" mass="48055">MRRSVRNGLAVAGMAGGILFLGQAVASASEGGDAGVSGSSNASSGVSAEHNATSANTNESTTTGGAGGSGHADGGNADTEVEQDSAAVNDVQNESRSGNTTATGGTSYVVVIAGNGNTVDAESDDKGHVGATQTVHNEVGVASHGGSAAVSGSNNASSGNGAHYNAESGNSNESTTTGGSGGGHGDGGDADTDVDQDSRARNSVDNYSRSGNVRAEGGDSLVGVLAGNGNELDAESDDKGHVEATQTVHNEVEVASRGGSAGVSGSNNASSGNGAHYDAESYNDNDSETRGGSGGQRGDGGDADTDIDQDSRARNEADNDAETGTVDAIGGDSIIKVVVGNNNTLTCTSESGPVDCEQHITNIVNIISIAGGADVVCSNNASAGGQGWACYPKPSDKPAEQPAQQPAQQPVDKPVAKPVHYAAPAPVHAVKAAPAAYRAPVQQAAMSQPTGQLAYTGSDVSAPLALGLLALGLGAALTLAGRRRSTATV</sequence>
<proteinExistence type="predicted"/>
<accession>A0A6L9VZF7</accession>
<keyword evidence="2" id="KW-0732">Signal</keyword>
<reference evidence="3 4" key="1">
    <citation type="submission" date="2019-12" db="EMBL/GenBank/DDBJ databases">
        <title>the WGS of Blastococcus saxobsidens 67B17.</title>
        <authorList>
            <person name="Jiang Z."/>
        </authorList>
    </citation>
    <scope>NUCLEOTIDE SEQUENCE [LARGE SCALE GENOMIC DNA]</scope>
    <source>
        <strain evidence="3 4">67B17</strain>
    </source>
</reference>
<feature type="region of interest" description="Disordered" evidence="1">
    <location>
        <begin position="143"/>
        <end position="327"/>
    </location>
</feature>
<dbReference type="AlphaFoldDB" id="A0A6L9VZF7"/>